<comment type="caution">
    <text evidence="2">The sequence shown here is derived from an EMBL/GenBank/DDBJ whole genome shotgun (WGS) entry which is preliminary data.</text>
</comment>
<reference evidence="2 3" key="1">
    <citation type="journal article" date="2016" name="Nat. Commun.">
        <title>Thousands of microbial genomes shed light on interconnected biogeochemical processes in an aquifer system.</title>
        <authorList>
            <person name="Anantharaman K."/>
            <person name="Brown C.T."/>
            <person name="Hug L.A."/>
            <person name="Sharon I."/>
            <person name="Castelle C.J."/>
            <person name="Probst A.J."/>
            <person name="Thomas B.C."/>
            <person name="Singh A."/>
            <person name="Wilkins M.J."/>
            <person name="Karaoz U."/>
            <person name="Brodie E.L."/>
            <person name="Williams K.H."/>
            <person name="Hubbard S.S."/>
            <person name="Banfield J.F."/>
        </authorList>
    </citation>
    <scope>NUCLEOTIDE SEQUENCE [LARGE SCALE GENOMIC DNA]</scope>
</reference>
<sequence>MKARTLVFLGVVGVAMALFVLACSGGKTDRAPVNPSPTIEATVVLTDEPASTATSEPTATAVPSPTAEVVAPPSANPVPGSCLILEQQYCGLGERVSWQAPWGSTLDLLGFRLPAGAVIFSPRDGSVSGDTGGSSALHPNASVVGVYQPDSYDAFQATGDLALNIRGLSTVTAGVPLAQLQDTGIRLVGDYNLIVEFLAADDQQRIVTDEGTIAQLFP</sequence>
<evidence type="ECO:0000256" key="1">
    <source>
        <dbReference type="SAM" id="MobiDB-lite"/>
    </source>
</evidence>
<feature type="region of interest" description="Disordered" evidence="1">
    <location>
        <begin position="47"/>
        <end position="67"/>
    </location>
</feature>
<dbReference type="Proteomes" id="UP000177865">
    <property type="component" value="Unassembled WGS sequence"/>
</dbReference>
<dbReference type="PROSITE" id="PS51257">
    <property type="entry name" value="PROKAR_LIPOPROTEIN"/>
    <property type="match status" value="1"/>
</dbReference>
<organism evidence="2 3">
    <name type="scientific">Candidatus Terrybacteria bacterium RIFCSPLOWO2_01_FULL_58_14</name>
    <dbReference type="NCBI Taxonomy" id="1802369"/>
    <lineage>
        <taxon>Bacteria</taxon>
        <taxon>Candidatus Terryibacteriota</taxon>
    </lineage>
</organism>
<evidence type="ECO:0000313" key="3">
    <source>
        <dbReference type="Proteomes" id="UP000177865"/>
    </source>
</evidence>
<name>A0A1G2PY12_9BACT</name>
<accession>A0A1G2PY12</accession>
<feature type="compositionally biased region" description="Low complexity" evidence="1">
    <location>
        <begin position="48"/>
        <end position="67"/>
    </location>
</feature>
<evidence type="ECO:0000313" key="2">
    <source>
        <dbReference type="EMBL" id="OHA53214.1"/>
    </source>
</evidence>
<dbReference type="EMBL" id="MHSZ01000019">
    <property type="protein sequence ID" value="OHA53214.1"/>
    <property type="molecule type" value="Genomic_DNA"/>
</dbReference>
<gene>
    <name evidence="2" type="ORF">A2991_00760</name>
</gene>
<protein>
    <submittedName>
        <fullName evidence="2">Uncharacterized protein</fullName>
    </submittedName>
</protein>
<proteinExistence type="predicted"/>
<dbReference type="AlphaFoldDB" id="A0A1G2PY12"/>